<dbReference type="KEGG" id="sbf:JCM31447_04620"/>
<dbReference type="PROSITE" id="PS00092">
    <property type="entry name" value="N6_MTASE"/>
    <property type="match status" value="1"/>
</dbReference>
<dbReference type="REBASE" id="299675">
    <property type="entry name" value="M.Sba10005ORF4620P"/>
</dbReference>
<feature type="domain" description="DNA methylase N-4/N-6" evidence="7">
    <location>
        <begin position="43"/>
        <end position="342"/>
    </location>
</feature>
<dbReference type="InterPro" id="IPR029063">
    <property type="entry name" value="SAM-dependent_MTases_sf"/>
</dbReference>
<evidence type="ECO:0000256" key="3">
    <source>
        <dbReference type="ARBA" id="ARBA00022603"/>
    </source>
</evidence>
<protein>
    <recommendedName>
        <fullName evidence="2">site-specific DNA-methyltransferase (adenine-specific)</fullName>
        <ecNumber evidence="2">2.1.1.72</ecNumber>
    </recommendedName>
</protein>
<evidence type="ECO:0000256" key="4">
    <source>
        <dbReference type="ARBA" id="ARBA00022679"/>
    </source>
</evidence>
<dbReference type="SMR" id="A0A4P2VS10"/>
<comment type="similarity">
    <text evidence="1">Belongs to the N(4)/N(6)-methyltransferase family.</text>
</comment>
<dbReference type="InterPro" id="IPR002295">
    <property type="entry name" value="N4/N6-MTase_EcoPI_Mod-like"/>
</dbReference>
<dbReference type="GO" id="GO:0032259">
    <property type="term" value="P:methylation"/>
    <property type="evidence" value="ECO:0007669"/>
    <property type="project" value="UniProtKB-KW"/>
</dbReference>
<dbReference type="SUPFAM" id="SSF53335">
    <property type="entry name" value="S-adenosyl-L-methionine-dependent methyltransferases"/>
    <property type="match status" value="1"/>
</dbReference>
<keyword evidence="4" id="KW-0808">Transferase</keyword>
<dbReference type="InterPro" id="IPR002052">
    <property type="entry name" value="DNA_methylase_N6_adenine_CS"/>
</dbReference>
<dbReference type="RefSeq" id="WP_130606107.1">
    <property type="nucleotide sequence ID" value="NZ_AP019368.1"/>
</dbReference>
<gene>
    <name evidence="8" type="ORF">JCM31447_04620</name>
</gene>
<evidence type="ECO:0000313" key="9">
    <source>
        <dbReference type="Proteomes" id="UP000291236"/>
    </source>
</evidence>
<dbReference type="Pfam" id="PF01555">
    <property type="entry name" value="N6_N4_Mtase"/>
    <property type="match status" value="1"/>
</dbReference>
<evidence type="ECO:0000259" key="7">
    <source>
        <dbReference type="Pfam" id="PF01555"/>
    </source>
</evidence>
<organism evidence="8 9">
    <name type="scientific">Fluviispira sanaruensis</name>
    <dbReference type="NCBI Taxonomy" id="2493639"/>
    <lineage>
        <taxon>Bacteria</taxon>
        <taxon>Pseudomonadati</taxon>
        <taxon>Bdellovibrionota</taxon>
        <taxon>Oligoflexia</taxon>
        <taxon>Silvanigrellales</taxon>
        <taxon>Silvanigrellaceae</taxon>
        <taxon>Fluviispira</taxon>
    </lineage>
</organism>
<dbReference type="EMBL" id="AP019368">
    <property type="protein sequence ID" value="BBH52025.1"/>
    <property type="molecule type" value="Genomic_DNA"/>
</dbReference>
<dbReference type="GO" id="GO:0003677">
    <property type="term" value="F:DNA binding"/>
    <property type="evidence" value="ECO:0007669"/>
    <property type="project" value="InterPro"/>
</dbReference>
<sequence>MNDFFWDFYSNEKVILSEVLNSVIVGDNLFVLEKLNKYYANKIKLIYIDPPYNTKKKFVYNDNFGSHQHWSQMMKLRLEIAYKLLKEDGFIFISIDDNEVHYLRMLMDSIFGEENFRNCIVVPRGIKNVQSQFSTSQKITIGHEYLLFYSKNKNIKIKKFEFDRKELRKGIWNNHWRGTERPNLRYELFGIIPKKGQWRWSKERSEKAVENYHLMFQDLKKIFCNLLMEDLFLKQELIDNWYMENTSHGKKIDLLRLNKNNKPEHYISPSYKRMGNDVWFDIKCTGSYDLRKIIPEAHFDMPKPIDLIKRIVNLITNPLENDIILDFFAGSGTTGQAVFQQNMEDKGNRKVILVQLFKKIEGLSQYEIHSLAELAYKRLDLFIKKNNLDCSFKFLQS</sequence>
<dbReference type="Gene3D" id="3.40.50.150">
    <property type="entry name" value="Vaccinia Virus protein VP39"/>
    <property type="match status" value="1"/>
</dbReference>
<keyword evidence="9" id="KW-1185">Reference proteome</keyword>
<evidence type="ECO:0000256" key="1">
    <source>
        <dbReference type="ARBA" id="ARBA00006594"/>
    </source>
</evidence>
<keyword evidence="3" id="KW-0489">Methyltransferase</keyword>
<name>A0A4P2VS10_FLUSA</name>
<evidence type="ECO:0000256" key="5">
    <source>
        <dbReference type="ARBA" id="ARBA00022691"/>
    </source>
</evidence>
<proteinExistence type="inferred from homology"/>
<keyword evidence="5" id="KW-0949">S-adenosyl-L-methionine</keyword>
<reference evidence="8 9" key="1">
    <citation type="submission" date="2018-12" db="EMBL/GenBank/DDBJ databases">
        <title>Rubrispira sanarue gen. nov., sp., nov., a member of the order Silvanigrellales, isolated from a brackish lake in Hamamatsu Japan.</title>
        <authorList>
            <person name="Maejima Y."/>
            <person name="Iino T."/>
            <person name="Muraguchi Y."/>
            <person name="Fukuda K."/>
            <person name="Nojiri H."/>
            <person name="Ohkuma M."/>
            <person name="Moriuchi R."/>
            <person name="Dohra H."/>
            <person name="Kimbara K."/>
            <person name="Shintani M."/>
        </authorList>
    </citation>
    <scope>NUCLEOTIDE SEQUENCE [LARGE SCALE GENOMIC DNA]</scope>
    <source>
        <strain evidence="8 9">RF1110005</strain>
    </source>
</reference>
<dbReference type="InterPro" id="IPR002941">
    <property type="entry name" value="DNA_methylase_N4/N6"/>
</dbReference>
<dbReference type="OrthoDB" id="9816043at2"/>
<evidence type="ECO:0000313" key="8">
    <source>
        <dbReference type="EMBL" id="BBH52025.1"/>
    </source>
</evidence>
<dbReference type="AlphaFoldDB" id="A0A4P2VS10"/>
<dbReference type="EC" id="2.1.1.72" evidence="2"/>
<dbReference type="PRINTS" id="PR00506">
    <property type="entry name" value="D21N6MTFRASE"/>
</dbReference>
<dbReference type="Proteomes" id="UP000291236">
    <property type="component" value="Chromosome"/>
</dbReference>
<evidence type="ECO:0000256" key="6">
    <source>
        <dbReference type="ARBA" id="ARBA00047942"/>
    </source>
</evidence>
<dbReference type="GO" id="GO:0008170">
    <property type="term" value="F:N-methyltransferase activity"/>
    <property type="evidence" value="ECO:0007669"/>
    <property type="project" value="InterPro"/>
</dbReference>
<comment type="catalytic activity">
    <reaction evidence="6">
        <text>a 2'-deoxyadenosine in DNA + S-adenosyl-L-methionine = an N(6)-methyl-2'-deoxyadenosine in DNA + S-adenosyl-L-homocysteine + H(+)</text>
        <dbReference type="Rhea" id="RHEA:15197"/>
        <dbReference type="Rhea" id="RHEA-COMP:12418"/>
        <dbReference type="Rhea" id="RHEA-COMP:12419"/>
        <dbReference type="ChEBI" id="CHEBI:15378"/>
        <dbReference type="ChEBI" id="CHEBI:57856"/>
        <dbReference type="ChEBI" id="CHEBI:59789"/>
        <dbReference type="ChEBI" id="CHEBI:90615"/>
        <dbReference type="ChEBI" id="CHEBI:90616"/>
        <dbReference type="EC" id="2.1.1.72"/>
    </reaction>
</comment>
<dbReference type="GO" id="GO:0009007">
    <property type="term" value="F:site-specific DNA-methyltransferase (adenine-specific) activity"/>
    <property type="evidence" value="ECO:0007669"/>
    <property type="project" value="UniProtKB-EC"/>
</dbReference>
<accession>A0A4P2VS10</accession>
<evidence type="ECO:0000256" key="2">
    <source>
        <dbReference type="ARBA" id="ARBA00011900"/>
    </source>
</evidence>